<sequence length="999" mass="104987">MKEAAPRLRAPEKWREQAVRMRLALTAVILLLLLSQIWVVSVVTAEAEADPVGVPRFSHRARAAVDSVEVPKPETYRVRGVAIQTPRGKPLAGLVIRGARDEYGTPKYVSQVVLHLEGLSDDDLVRLHLEINRDLIGPNYAHIMGGGEDNYEIHRARPSNCYYHGSVVDQDASLAAISLCNGIHGVIQFNKTHHYTIRPDDSAPMSHFARESVLPNGLSRPHVLIREVGTAAPDQADSRGHFCDHTTMETPNDADLDTLIEEAAVRMRRDAPLLQSAANGTLARRLGKRGFNNNKIIELMIASDYERYQAWGNQTESSVFNLVNYASLLMSNGLLPPPYTIRVTLVGQFTATSPIWVPAGNFTTPTALLSFCQWRIDRKNDPAFAGTFFATNDHAQVLTARTANGYAWLNRMCDPGYSCSLAPGRRVNVYAGPATAMAHEMGHNIGSPHDNDGISPCNSSSYIMNPTYYSSSQAQPTGWSSCSVAAIREYLARNATCLDSLTSPLCGNGIVDLGEECDSGNYVTGNTCCTPQCRWRPGAVCDDARGPCCRGCQIMPATTICRAATDPTCDAPAYCTGANNPACPFPTGILAKNGAACNSTSGAPGYCAHGTCTSVFDQCTARGYNHTQMCDSARFGAPCLVYCQSGNTCISYRDWRSDYSPCPLNQTTTGYCTAGTCVAQGTQIAEPSLCGNGVVDFGEQCDSGDTLVGSPCCTTTCQFRPGATCDKSNGPCCTYECQIAAAGTVCRASASPCDAADVCPGTNTMCPPDAALSDGSVCTTGAASGTCRTGMCILPTTMTPSTEVTTLATSLIPAATTSTLVVVATPSTAVAPAATTPAAVPTPGTTVAPAATTIPGAAPMPAPTIAPAATATLTAAPTPATTIAPAASTPAAVPTPAATTSAVVPTPAMTVTTAITNGTLAQQNNPTQSISNHTVISNETVCNQTFGNQTVCGGNGSSAARHVPWRTWGMGGWLDDMVAVWAVLGPVILVLVTALVPFV</sequence>
<protein>
    <recommendedName>
        <fullName evidence="3">Disintegrin and metalloproteinase domain-containing protein B</fullName>
    </recommendedName>
</protein>
<dbReference type="GO" id="GO:0004222">
    <property type="term" value="F:metalloendopeptidase activity"/>
    <property type="evidence" value="ECO:0007669"/>
    <property type="project" value="InterPro"/>
</dbReference>
<dbReference type="PROSITE" id="PS50214">
    <property type="entry name" value="DISINTEGRIN_2"/>
    <property type="match status" value="2"/>
</dbReference>
<name>A0A0L0SZC8_ALLM3</name>
<dbReference type="OrthoDB" id="5951731at2759"/>
<feature type="active site" evidence="4">
    <location>
        <position position="440"/>
    </location>
</feature>
<proteinExistence type="predicted"/>
<keyword evidence="5" id="KW-0812">Transmembrane</keyword>
<evidence type="ECO:0000313" key="8">
    <source>
        <dbReference type="EMBL" id="KNE67760.1"/>
    </source>
</evidence>
<dbReference type="PROSITE" id="PS50215">
    <property type="entry name" value="ADAM_MEPRO"/>
    <property type="match status" value="1"/>
</dbReference>
<keyword evidence="4" id="KW-0479">Metal-binding</keyword>
<dbReference type="InterPro" id="IPR001762">
    <property type="entry name" value="Disintegrin_dom"/>
</dbReference>
<accession>A0A0L0SZC8</accession>
<evidence type="ECO:0000259" key="7">
    <source>
        <dbReference type="PROSITE" id="PS50215"/>
    </source>
</evidence>
<dbReference type="InterPro" id="IPR001590">
    <property type="entry name" value="Peptidase_M12B"/>
</dbReference>
<keyword evidence="4" id="KW-0862">Zinc</keyword>
<keyword evidence="9" id="KW-1185">Reference proteome</keyword>
<feature type="transmembrane region" description="Helical" evidence="5">
    <location>
        <begin position="978"/>
        <end position="998"/>
    </location>
</feature>
<dbReference type="Proteomes" id="UP000054350">
    <property type="component" value="Unassembled WGS sequence"/>
</dbReference>
<dbReference type="STRING" id="578462.A0A0L0SZC8"/>
<feature type="domain" description="Disintegrin" evidence="6">
    <location>
        <begin position="687"/>
        <end position="774"/>
    </location>
</feature>
<evidence type="ECO:0000256" key="1">
    <source>
        <dbReference type="ARBA" id="ARBA00023157"/>
    </source>
</evidence>
<dbReference type="SMART" id="SM00050">
    <property type="entry name" value="DISIN"/>
    <property type="match status" value="2"/>
</dbReference>
<dbReference type="EMBL" id="GG745354">
    <property type="protein sequence ID" value="KNE67760.1"/>
    <property type="molecule type" value="Genomic_DNA"/>
</dbReference>
<feature type="binding site" evidence="4">
    <location>
        <position position="443"/>
    </location>
    <ligand>
        <name>Zn(2+)</name>
        <dbReference type="ChEBI" id="CHEBI:29105"/>
        <note>catalytic</note>
    </ligand>
</feature>
<feature type="binding site" evidence="4">
    <location>
        <position position="439"/>
    </location>
    <ligand>
        <name>Zn(2+)</name>
        <dbReference type="ChEBI" id="CHEBI:29105"/>
        <note>catalytic</note>
    </ligand>
</feature>
<dbReference type="Pfam" id="PF00200">
    <property type="entry name" value="Disintegrin"/>
    <property type="match status" value="2"/>
</dbReference>
<dbReference type="PANTHER" id="PTHR11905:SF159">
    <property type="entry name" value="ADAM METALLOPROTEASE"/>
    <property type="match status" value="1"/>
</dbReference>
<dbReference type="GO" id="GO:0006508">
    <property type="term" value="P:proteolysis"/>
    <property type="evidence" value="ECO:0007669"/>
    <property type="project" value="InterPro"/>
</dbReference>
<evidence type="ECO:0000259" key="6">
    <source>
        <dbReference type="PROSITE" id="PS50214"/>
    </source>
</evidence>
<dbReference type="InterPro" id="IPR024079">
    <property type="entry name" value="MetalloPept_cat_dom_sf"/>
</dbReference>
<keyword evidence="1" id="KW-1015">Disulfide bond</keyword>
<feature type="domain" description="Peptidase M12B" evidence="7">
    <location>
        <begin position="295"/>
        <end position="493"/>
    </location>
</feature>
<evidence type="ECO:0000256" key="4">
    <source>
        <dbReference type="PROSITE-ProRule" id="PRU00276"/>
    </source>
</evidence>
<reference evidence="8 9" key="1">
    <citation type="submission" date="2009-11" db="EMBL/GenBank/DDBJ databases">
        <title>Annotation of Allomyces macrogynus ATCC 38327.</title>
        <authorList>
            <consortium name="The Broad Institute Genome Sequencing Platform"/>
            <person name="Russ C."/>
            <person name="Cuomo C."/>
            <person name="Burger G."/>
            <person name="Gray M.W."/>
            <person name="Holland P.W.H."/>
            <person name="King N."/>
            <person name="Lang F.B.F."/>
            <person name="Roger A.J."/>
            <person name="Ruiz-Trillo I."/>
            <person name="Young S.K."/>
            <person name="Zeng Q."/>
            <person name="Gargeya S."/>
            <person name="Fitzgerald M."/>
            <person name="Haas B."/>
            <person name="Abouelleil A."/>
            <person name="Alvarado L."/>
            <person name="Arachchi H.M."/>
            <person name="Berlin A."/>
            <person name="Chapman S.B."/>
            <person name="Gearin G."/>
            <person name="Goldberg J."/>
            <person name="Griggs A."/>
            <person name="Gujja S."/>
            <person name="Hansen M."/>
            <person name="Heiman D."/>
            <person name="Howarth C."/>
            <person name="Larimer J."/>
            <person name="Lui A."/>
            <person name="MacDonald P.J.P."/>
            <person name="McCowen C."/>
            <person name="Montmayeur A."/>
            <person name="Murphy C."/>
            <person name="Neiman D."/>
            <person name="Pearson M."/>
            <person name="Priest M."/>
            <person name="Roberts A."/>
            <person name="Saif S."/>
            <person name="Shea T."/>
            <person name="Sisk P."/>
            <person name="Stolte C."/>
            <person name="Sykes S."/>
            <person name="Wortman J."/>
            <person name="Nusbaum C."/>
            <person name="Birren B."/>
        </authorList>
    </citation>
    <scope>NUCLEOTIDE SEQUENCE [LARGE SCALE GENOMIC DNA]</scope>
    <source>
        <strain evidence="8 9">ATCC 38327</strain>
    </source>
</reference>
<dbReference type="Gene3D" id="4.10.70.10">
    <property type="entry name" value="Disintegrin domain"/>
    <property type="match status" value="2"/>
</dbReference>
<feature type="binding site" evidence="4">
    <location>
        <position position="449"/>
    </location>
    <ligand>
        <name>Zn(2+)</name>
        <dbReference type="ChEBI" id="CHEBI:29105"/>
        <note>catalytic</note>
    </ligand>
</feature>
<dbReference type="Gene3D" id="3.40.390.10">
    <property type="entry name" value="Collagenase (Catalytic Domain)"/>
    <property type="match status" value="1"/>
</dbReference>
<keyword evidence="5" id="KW-0472">Membrane</keyword>
<gene>
    <name evidence="8" type="ORF">AMAG_12484</name>
</gene>
<dbReference type="AlphaFoldDB" id="A0A0L0SZC8"/>
<keyword evidence="5" id="KW-1133">Transmembrane helix</keyword>
<reference evidence="9" key="2">
    <citation type="submission" date="2009-11" db="EMBL/GenBank/DDBJ databases">
        <title>The Genome Sequence of Allomyces macrogynus strain ATCC 38327.</title>
        <authorList>
            <consortium name="The Broad Institute Genome Sequencing Platform"/>
            <person name="Russ C."/>
            <person name="Cuomo C."/>
            <person name="Shea T."/>
            <person name="Young S.K."/>
            <person name="Zeng Q."/>
            <person name="Koehrsen M."/>
            <person name="Haas B."/>
            <person name="Borodovsky M."/>
            <person name="Guigo R."/>
            <person name="Alvarado L."/>
            <person name="Berlin A."/>
            <person name="Borenstein D."/>
            <person name="Chen Z."/>
            <person name="Engels R."/>
            <person name="Freedman E."/>
            <person name="Gellesch M."/>
            <person name="Goldberg J."/>
            <person name="Griggs A."/>
            <person name="Gujja S."/>
            <person name="Heiman D."/>
            <person name="Hepburn T."/>
            <person name="Howarth C."/>
            <person name="Jen D."/>
            <person name="Larson L."/>
            <person name="Lewis B."/>
            <person name="Mehta T."/>
            <person name="Park D."/>
            <person name="Pearson M."/>
            <person name="Roberts A."/>
            <person name="Saif S."/>
            <person name="Shenoy N."/>
            <person name="Sisk P."/>
            <person name="Stolte C."/>
            <person name="Sykes S."/>
            <person name="Walk T."/>
            <person name="White J."/>
            <person name="Yandava C."/>
            <person name="Burger G."/>
            <person name="Gray M.W."/>
            <person name="Holland P.W.H."/>
            <person name="King N."/>
            <person name="Lang F.B.F."/>
            <person name="Roger A.J."/>
            <person name="Ruiz-Trillo I."/>
            <person name="Lander E."/>
            <person name="Nusbaum C."/>
        </authorList>
    </citation>
    <scope>NUCLEOTIDE SEQUENCE [LARGE SCALE GENOMIC DNA]</scope>
    <source>
        <strain evidence="9">ATCC 38327</strain>
    </source>
</reference>
<organism evidence="8 9">
    <name type="scientific">Allomyces macrogynus (strain ATCC 38327)</name>
    <name type="common">Allomyces javanicus var. macrogynus</name>
    <dbReference type="NCBI Taxonomy" id="578462"/>
    <lineage>
        <taxon>Eukaryota</taxon>
        <taxon>Fungi</taxon>
        <taxon>Fungi incertae sedis</taxon>
        <taxon>Blastocladiomycota</taxon>
        <taxon>Blastocladiomycetes</taxon>
        <taxon>Blastocladiales</taxon>
        <taxon>Blastocladiaceae</taxon>
        <taxon>Allomyces</taxon>
    </lineage>
</organism>
<dbReference type="GO" id="GO:0046872">
    <property type="term" value="F:metal ion binding"/>
    <property type="evidence" value="ECO:0007669"/>
    <property type="project" value="UniProtKB-KW"/>
</dbReference>
<dbReference type="VEuPathDB" id="FungiDB:AMAG_12484"/>
<evidence type="ECO:0000256" key="5">
    <source>
        <dbReference type="SAM" id="Phobius"/>
    </source>
</evidence>
<dbReference type="SUPFAM" id="SSF55486">
    <property type="entry name" value="Metalloproteases ('zincins'), catalytic domain"/>
    <property type="match status" value="1"/>
</dbReference>
<comment type="caution">
    <text evidence="4">Lacks conserved residue(s) required for the propagation of feature annotation.</text>
</comment>
<dbReference type="FunFam" id="4.10.70.10:FF:000003">
    <property type="entry name" value="Disintegrin and metalloproteinase domain-containing protein 17"/>
    <property type="match status" value="2"/>
</dbReference>
<dbReference type="eggNOG" id="KOG3607">
    <property type="taxonomic scope" value="Eukaryota"/>
</dbReference>
<evidence type="ECO:0000313" key="9">
    <source>
        <dbReference type="Proteomes" id="UP000054350"/>
    </source>
</evidence>
<dbReference type="Pfam" id="PF01421">
    <property type="entry name" value="Reprolysin"/>
    <property type="match status" value="1"/>
</dbReference>
<evidence type="ECO:0000256" key="2">
    <source>
        <dbReference type="ARBA" id="ARBA00056552"/>
    </source>
</evidence>
<feature type="domain" description="Disintegrin" evidence="6">
    <location>
        <begin position="503"/>
        <end position="579"/>
    </location>
</feature>
<dbReference type="PANTHER" id="PTHR11905">
    <property type="entry name" value="ADAM A DISINTEGRIN AND METALLOPROTEASE DOMAIN"/>
    <property type="match status" value="1"/>
</dbReference>
<dbReference type="SUPFAM" id="SSF57552">
    <property type="entry name" value="Blood coagulation inhibitor (disintegrin)"/>
    <property type="match status" value="2"/>
</dbReference>
<dbReference type="InterPro" id="IPR036436">
    <property type="entry name" value="Disintegrin_dom_sf"/>
</dbReference>
<comment type="function">
    <text evidence="2">Probable zinc protease.</text>
</comment>
<evidence type="ECO:0000256" key="3">
    <source>
        <dbReference type="ARBA" id="ARBA00074021"/>
    </source>
</evidence>